<dbReference type="PANTHER" id="PTHR23226">
    <property type="entry name" value="ZINC FINGER AND SCAN DOMAIN-CONTAINING"/>
    <property type="match status" value="1"/>
</dbReference>
<comment type="subcellular location">
    <subcellularLocation>
        <location evidence="1">Nucleus</location>
    </subcellularLocation>
</comment>
<evidence type="ECO:0000259" key="14">
    <source>
        <dbReference type="PROSITE" id="PS50804"/>
    </source>
</evidence>
<evidence type="ECO:0000256" key="3">
    <source>
        <dbReference type="ARBA" id="ARBA00022723"/>
    </source>
</evidence>
<feature type="domain" description="C2H2-type" evidence="13">
    <location>
        <begin position="379"/>
        <end position="406"/>
    </location>
</feature>
<reference evidence="17" key="1">
    <citation type="submission" date="2025-08" db="UniProtKB">
        <authorList>
            <consortium name="RefSeq"/>
        </authorList>
    </citation>
    <scope>IDENTIFICATION</scope>
    <source>
        <tissue evidence="17">Blood</tissue>
    </source>
</reference>
<feature type="domain" description="C2H2-type" evidence="13">
    <location>
        <begin position="351"/>
        <end position="378"/>
    </location>
</feature>
<proteinExistence type="inferred from homology"/>
<feature type="domain" description="C2H2-type" evidence="13">
    <location>
        <begin position="407"/>
        <end position="434"/>
    </location>
</feature>
<feature type="domain" description="C2H2-type" evidence="13">
    <location>
        <begin position="623"/>
        <end position="650"/>
    </location>
</feature>
<dbReference type="GO" id="GO:0008270">
    <property type="term" value="F:zinc ion binding"/>
    <property type="evidence" value="ECO:0007669"/>
    <property type="project" value="UniProtKB-KW"/>
</dbReference>
<dbReference type="Pfam" id="PF00096">
    <property type="entry name" value="zf-C2H2"/>
    <property type="match status" value="10"/>
</dbReference>
<dbReference type="SMART" id="SM00355">
    <property type="entry name" value="ZnF_C2H2"/>
    <property type="match status" value="10"/>
</dbReference>
<dbReference type="GO" id="GO:0000978">
    <property type="term" value="F:RNA polymerase II cis-regulatory region sequence-specific DNA binding"/>
    <property type="evidence" value="ECO:0007669"/>
    <property type="project" value="TreeGrafter"/>
</dbReference>
<evidence type="ECO:0000259" key="15">
    <source>
        <dbReference type="PROSITE" id="PS50805"/>
    </source>
</evidence>
<dbReference type="InterPro" id="IPR001909">
    <property type="entry name" value="KRAB"/>
</dbReference>
<keyword evidence="5 11" id="KW-0863">Zinc-finger</keyword>
<feature type="domain" description="C2H2-type" evidence="13">
    <location>
        <begin position="651"/>
        <end position="678"/>
    </location>
</feature>
<feature type="domain" description="C2H2-type" evidence="13">
    <location>
        <begin position="567"/>
        <end position="594"/>
    </location>
</feature>
<evidence type="ECO:0000256" key="11">
    <source>
        <dbReference type="PROSITE-ProRule" id="PRU00042"/>
    </source>
</evidence>
<dbReference type="Gene3D" id="3.30.160.60">
    <property type="entry name" value="Classic Zinc Finger"/>
    <property type="match status" value="10"/>
</dbReference>
<feature type="domain" description="SCAN box" evidence="14">
    <location>
        <begin position="64"/>
        <end position="142"/>
    </location>
</feature>
<evidence type="ECO:0000256" key="8">
    <source>
        <dbReference type="ARBA" id="ARBA00023125"/>
    </source>
</evidence>
<dbReference type="CDD" id="cd07765">
    <property type="entry name" value="KRAB_A-box"/>
    <property type="match status" value="1"/>
</dbReference>
<keyword evidence="7" id="KW-0805">Transcription regulation</keyword>
<dbReference type="CDD" id="cd07936">
    <property type="entry name" value="SCAN"/>
    <property type="match status" value="1"/>
</dbReference>
<dbReference type="Gene3D" id="6.10.140.140">
    <property type="match status" value="1"/>
</dbReference>
<evidence type="ECO:0000259" key="13">
    <source>
        <dbReference type="PROSITE" id="PS50157"/>
    </source>
</evidence>
<evidence type="ECO:0000313" key="17">
    <source>
        <dbReference type="RefSeq" id="XP_054831566.1"/>
    </source>
</evidence>
<evidence type="ECO:0000256" key="12">
    <source>
        <dbReference type="SAM" id="MobiDB-lite"/>
    </source>
</evidence>
<dbReference type="PROSITE" id="PS50804">
    <property type="entry name" value="SCAN_BOX"/>
    <property type="match status" value="1"/>
</dbReference>
<protein>
    <submittedName>
        <fullName evidence="17">Zinc finger protein 436-like</fullName>
    </submittedName>
</protein>
<dbReference type="SUPFAM" id="SSF109640">
    <property type="entry name" value="KRAB domain (Kruppel-associated box)"/>
    <property type="match status" value="1"/>
</dbReference>
<feature type="domain" description="C2H2-type" evidence="13">
    <location>
        <begin position="435"/>
        <end position="462"/>
    </location>
</feature>
<evidence type="ECO:0000256" key="5">
    <source>
        <dbReference type="ARBA" id="ARBA00022771"/>
    </source>
</evidence>
<evidence type="ECO:0000313" key="16">
    <source>
        <dbReference type="Proteomes" id="UP001190640"/>
    </source>
</evidence>
<dbReference type="PROSITE" id="PS00028">
    <property type="entry name" value="ZINC_FINGER_C2H2_1"/>
    <property type="match status" value="10"/>
</dbReference>
<dbReference type="Pfam" id="PF01352">
    <property type="entry name" value="KRAB"/>
    <property type="match status" value="1"/>
</dbReference>
<feature type="domain" description="C2H2-type" evidence="13">
    <location>
        <begin position="679"/>
        <end position="706"/>
    </location>
</feature>
<dbReference type="InterPro" id="IPR038269">
    <property type="entry name" value="SCAN_sf"/>
</dbReference>
<dbReference type="FunFam" id="3.30.160.60:FF:000269">
    <property type="entry name" value="Zinc finger protein 287"/>
    <property type="match status" value="1"/>
</dbReference>
<feature type="compositionally biased region" description="Basic residues" evidence="12">
    <location>
        <begin position="454"/>
        <end position="468"/>
    </location>
</feature>
<keyword evidence="4" id="KW-0677">Repeat</keyword>
<dbReference type="PROSITE" id="PS50157">
    <property type="entry name" value="ZINC_FINGER_C2H2_2"/>
    <property type="match status" value="10"/>
</dbReference>
<evidence type="ECO:0000256" key="6">
    <source>
        <dbReference type="ARBA" id="ARBA00022833"/>
    </source>
</evidence>
<dbReference type="FunFam" id="3.30.160.60:FF:000690">
    <property type="entry name" value="Zinc finger protein 354C"/>
    <property type="match status" value="1"/>
</dbReference>
<keyword evidence="3" id="KW-0479">Metal-binding</keyword>
<dbReference type="FunFam" id="3.30.160.60:FF:002090">
    <property type="entry name" value="Zinc finger protein 473"/>
    <property type="match status" value="1"/>
</dbReference>
<organism evidence="16 17">
    <name type="scientific">Eublepharis macularius</name>
    <name type="common">Leopard gecko</name>
    <name type="synonym">Cyrtodactylus macularius</name>
    <dbReference type="NCBI Taxonomy" id="481883"/>
    <lineage>
        <taxon>Eukaryota</taxon>
        <taxon>Metazoa</taxon>
        <taxon>Chordata</taxon>
        <taxon>Craniata</taxon>
        <taxon>Vertebrata</taxon>
        <taxon>Euteleostomi</taxon>
        <taxon>Lepidosauria</taxon>
        <taxon>Squamata</taxon>
        <taxon>Bifurcata</taxon>
        <taxon>Gekkota</taxon>
        <taxon>Eublepharidae</taxon>
        <taxon>Eublepharinae</taxon>
        <taxon>Eublepharis</taxon>
    </lineage>
</organism>
<keyword evidence="6" id="KW-0862">Zinc</keyword>
<dbReference type="GO" id="GO:0022603">
    <property type="term" value="P:regulation of anatomical structure morphogenesis"/>
    <property type="evidence" value="ECO:0007669"/>
    <property type="project" value="UniProtKB-ARBA"/>
</dbReference>
<evidence type="ECO:0000256" key="1">
    <source>
        <dbReference type="ARBA" id="ARBA00004123"/>
    </source>
</evidence>
<dbReference type="FunFam" id="3.30.160.60:FF:002343">
    <property type="entry name" value="Zinc finger protein 33A"/>
    <property type="match status" value="4"/>
</dbReference>
<dbReference type="Pfam" id="PF02023">
    <property type="entry name" value="SCAN"/>
    <property type="match status" value="1"/>
</dbReference>
<dbReference type="InterPro" id="IPR036236">
    <property type="entry name" value="Znf_C2H2_sf"/>
</dbReference>
<dbReference type="RefSeq" id="XP_054831566.1">
    <property type="nucleotide sequence ID" value="XM_054975591.1"/>
</dbReference>
<feature type="region of interest" description="Disordered" evidence="12">
    <location>
        <begin position="451"/>
        <end position="501"/>
    </location>
</feature>
<dbReference type="SMART" id="SM00431">
    <property type="entry name" value="SCAN"/>
    <property type="match status" value="1"/>
</dbReference>
<feature type="domain" description="C2H2-type" evidence="13">
    <location>
        <begin position="513"/>
        <end position="540"/>
    </location>
</feature>
<accession>A0AA97J5Y4</accession>
<feature type="region of interest" description="Disordered" evidence="12">
    <location>
        <begin position="1"/>
        <end position="23"/>
    </location>
</feature>
<dbReference type="PROSITE" id="PS50805">
    <property type="entry name" value="KRAB"/>
    <property type="match status" value="1"/>
</dbReference>
<dbReference type="KEGG" id="emc:129327131"/>
<feature type="domain" description="C2H2-type" evidence="13">
    <location>
        <begin position="595"/>
        <end position="622"/>
    </location>
</feature>
<dbReference type="InterPro" id="IPR003309">
    <property type="entry name" value="SCAN_dom"/>
</dbReference>
<dbReference type="Proteomes" id="UP001190640">
    <property type="component" value="Chromosome 4"/>
</dbReference>
<dbReference type="FunFam" id="3.30.160.60:FF:000060">
    <property type="entry name" value="zinc finger protein 436"/>
    <property type="match status" value="1"/>
</dbReference>
<evidence type="ECO:0000256" key="7">
    <source>
        <dbReference type="ARBA" id="ARBA00023015"/>
    </source>
</evidence>
<evidence type="ECO:0000256" key="9">
    <source>
        <dbReference type="ARBA" id="ARBA00023163"/>
    </source>
</evidence>
<feature type="compositionally biased region" description="Low complexity" evidence="12">
    <location>
        <begin position="469"/>
        <end position="479"/>
    </location>
</feature>
<gene>
    <name evidence="17" type="primary">LOC129327131</name>
</gene>
<dbReference type="InterPro" id="IPR013087">
    <property type="entry name" value="Znf_C2H2_type"/>
</dbReference>
<dbReference type="GeneID" id="129327131"/>
<keyword evidence="16" id="KW-1185">Reference proteome</keyword>
<keyword evidence="8" id="KW-0238">DNA-binding</keyword>
<dbReference type="Gene3D" id="1.10.4020.10">
    <property type="entry name" value="DNA breaking-rejoining enzymes"/>
    <property type="match status" value="1"/>
</dbReference>
<keyword evidence="10" id="KW-0539">Nucleus</keyword>
<name>A0AA97J5Y4_EUBMA</name>
<dbReference type="InterPro" id="IPR036051">
    <property type="entry name" value="KRAB_dom_sf"/>
</dbReference>
<feature type="domain" description="KRAB" evidence="15">
    <location>
        <begin position="213"/>
        <end position="285"/>
    </location>
</feature>
<comment type="similarity">
    <text evidence="2">Belongs to the krueppel C2H2-type zinc-finger protein family.</text>
</comment>
<dbReference type="GO" id="GO:0005634">
    <property type="term" value="C:nucleus"/>
    <property type="evidence" value="ECO:0007669"/>
    <property type="project" value="UniProtKB-SubCell"/>
</dbReference>
<sequence>MEHEDLSAVSSLSEVEPGENVEQQDVASLEARESPGRHPGSTVCKGFWEGTVQTTLDEDSDVRRRRFRWFRYQEAEGPREVCGQLEKLCRHWLKPDTFTKEQIVDLVVLEQFLSTLPKDMQSWVRKKGAETCLQAVILAEDFLLKQQEVRSLEAQAKKTVSGNQLSEGIPQELDNVSLGAELTTLMHSGPHPLHDQMETVAQLLNPVPLEKLVTFEEVAMCFTEEEWSMLDPSQRALYREVMVENYRTVALLEHLLIPKPDLICWLEEEELRERCTNTGDRSAGSKHENEEKACDIWAEEMRGQIFGLQVGLKMQDRKQAEKWKNDFFLSQDADFHEMSLQREQQKGKKRNECPVCGQIFSHKSSLVTHQRIHTGEKPYQCAECGKRFNRRTRLTSHQRLHTGEKLYNCPDCSKSFCEKSSLKAHQRTHTGEKPYKCLSCGKSFSRSSNLITHQRIHTRQKPRKRSKSSKGFSFQSSLPSHERIQTGGGFSRNIGDKSGQLGHEDMYPVEEIYKCFDCGESFNESSSLFIHQTVHLHEKSYSLCHDGFCEESSLIAPQGIHTGERTYKCTDCEKIFSRSWSLITHQRYHRGEKPYKCTDCSESFCDKSGLVRHQRIHTGEKLYKCFVCGKSFNQSTNLFTHQRIHTGEKPYKCLDCGKSFNQSSHLIRHQRLHTGEKPYKCSECGKSFTQSPNLIRHWKIHARENT</sequence>
<dbReference type="SMART" id="SM00349">
    <property type="entry name" value="KRAB"/>
    <property type="match status" value="1"/>
</dbReference>
<dbReference type="FunFam" id="1.10.4020.10:FF:000001">
    <property type="entry name" value="zinc finger protein 263 isoform X1"/>
    <property type="match status" value="1"/>
</dbReference>
<dbReference type="SUPFAM" id="SSF47353">
    <property type="entry name" value="Retrovirus capsid dimerization domain-like"/>
    <property type="match status" value="1"/>
</dbReference>
<keyword evidence="9" id="KW-0804">Transcription</keyword>
<dbReference type="FunFam" id="3.30.160.60:FF:002604">
    <property type="entry name" value="Zinc finger protein 715"/>
    <property type="match status" value="1"/>
</dbReference>
<evidence type="ECO:0000256" key="4">
    <source>
        <dbReference type="ARBA" id="ARBA00022737"/>
    </source>
</evidence>
<dbReference type="SUPFAM" id="SSF57667">
    <property type="entry name" value="beta-beta-alpha zinc fingers"/>
    <property type="match status" value="7"/>
</dbReference>
<evidence type="ECO:0000256" key="10">
    <source>
        <dbReference type="ARBA" id="ARBA00023242"/>
    </source>
</evidence>
<dbReference type="GO" id="GO:0000981">
    <property type="term" value="F:DNA-binding transcription factor activity, RNA polymerase II-specific"/>
    <property type="evidence" value="ECO:0007669"/>
    <property type="project" value="TreeGrafter"/>
</dbReference>
<dbReference type="PANTHER" id="PTHR23226:SF416">
    <property type="entry name" value="FI01424P"/>
    <property type="match status" value="1"/>
</dbReference>
<evidence type="ECO:0000256" key="2">
    <source>
        <dbReference type="ARBA" id="ARBA00006991"/>
    </source>
</evidence>
<dbReference type="AlphaFoldDB" id="A0AA97J5Y4"/>